<reference evidence="1 2" key="1">
    <citation type="submission" date="2015-01" db="EMBL/GenBank/DDBJ databases">
        <title>Evolution of Trichinella species and genotypes.</title>
        <authorList>
            <person name="Korhonen P.K."/>
            <person name="Edoardo P."/>
            <person name="Giuseppe L.R."/>
            <person name="Gasser R.B."/>
        </authorList>
    </citation>
    <scope>NUCLEOTIDE SEQUENCE [LARGE SCALE GENOMIC DNA]</scope>
    <source>
        <strain evidence="1">ISS3</strain>
    </source>
</reference>
<dbReference type="AlphaFoldDB" id="A0A0V1AUR9"/>
<dbReference type="EMBL" id="JYDH01000203">
    <property type="protein sequence ID" value="KRY28470.1"/>
    <property type="molecule type" value="Genomic_DNA"/>
</dbReference>
<gene>
    <name evidence="1" type="ORF">T01_6937</name>
</gene>
<dbReference type="Proteomes" id="UP000054776">
    <property type="component" value="Unassembled WGS sequence"/>
</dbReference>
<accession>A0A0V1AUR9</accession>
<keyword evidence="2" id="KW-1185">Reference proteome</keyword>
<evidence type="ECO:0000313" key="1">
    <source>
        <dbReference type="EMBL" id="KRY28470.1"/>
    </source>
</evidence>
<sequence length="120" mass="13876">MLVLVFIRCQQNNRDRGQQVYAGAKIVALILKLRLLHQPRQTVRYMVKHQQKSSACMLFQHFVFPAEHLLDLESPLTFIHTSYCLSIRGCSARIAGADSLNIKGNLNDYAMFQWITYKFS</sequence>
<proteinExistence type="predicted"/>
<name>A0A0V1AUR9_TRISP</name>
<protein>
    <submittedName>
        <fullName evidence="1">Uncharacterized protein</fullName>
    </submittedName>
</protein>
<evidence type="ECO:0000313" key="2">
    <source>
        <dbReference type="Proteomes" id="UP000054776"/>
    </source>
</evidence>
<feature type="non-terminal residue" evidence="1">
    <location>
        <position position="120"/>
    </location>
</feature>
<dbReference type="OrthoDB" id="5919582at2759"/>
<comment type="caution">
    <text evidence="1">The sequence shown here is derived from an EMBL/GenBank/DDBJ whole genome shotgun (WGS) entry which is preliminary data.</text>
</comment>
<organism evidence="1 2">
    <name type="scientific">Trichinella spiralis</name>
    <name type="common">Trichina worm</name>
    <dbReference type="NCBI Taxonomy" id="6334"/>
    <lineage>
        <taxon>Eukaryota</taxon>
        <taxon>Metazoa</taxon>
        <taxon>Ecdysozoa</taxon>
        <taxon>Nematoda</taxon>
        <taxon>Enoplea</taxon>
        <taxon>Dorylaimia</taxon>
        <taxon>Trichinellida</taxon>
        <taxon>Trichinellidae</taxon>
        <taxon>Trichinella</taxon>
    </lineage>
</organism>